<accession>A0ABP8DL16</accession>
<dbReference type="InterPro" id="IPR051266">
    <property type="entry name" value="CLCR"/>
</dbReference>
<dbReference type="PANTHER" id="PTHR10579:SF43">
    <property type="entry name" value="ZINC FINGER (C3HC4-TYPE RING FINGER) FAMILY PROTEIN"/>
    <property type="match status" value="1"/>
</dbReference>
<keyword evidence="3" id="KW-0732">Signal</keyword>
<keyword evidence="6" id="KW-1185">Reference proteome</keyword>
<protein>
    <recommendedName>
        <fullName evidence="4">VWFA domain-containing protein</fullName>
    </recommendedName>
</protein>
<dbReference type="CDD" id="cd00198">
    <property type="entry name" value="vWFA"/>
    <property type="match status" value="1"/>
</dbReference>
<proteinExistence type="predicted"/>
<feature type="region of interest" description="Disordered" evidence="1">
    <location>
        <begin position="488"/>
        <end position="509"/>
    </location>
</feature>
<dbReference type="InterPro" id="IPR036465">
    <property type="entry name" value="vWFA_dom_sf"/>
</dbReference>
<keyword evidence="2" id="KW-0812">Transmembrane</keyword>
<evidence type="ECO:0000256" key="1">
    <source>
        <dbReference type="SAM" id="MobiDB-lite"/>
    </source>
</evidence>
<feature type="compositionally biased region" description="Polar residues" evidence="1">
    <location>
        <begin position="500"/>
        <end position="509"/>
    </location>
</feature>
<dbReference type="InterPro" id="IPR002035">
    <property type="entry name" value="VWF_A"/>
</dbReference>
<name>A0ABP8DL16_9ACTN</name>
<dbReference type="SMART" id="SM00327">
    <property type="entry name" value="VWA"/>
    <property type="match status" value="1"/>
</dbReference>
<organism evidence="5 6">
    <name type="scientific">Dactylosporangium darangshiense</name>
    <dbReference type="NCBI Taxonomy" id="579108"/>
    <lineage>
        <taxon>Bacteria</taxon>
        <taxon>Bacillati</taxon>
        <taxon>Actinomycetota</taxon>
        <taxon>Actinomycetes</taxon>
        <taxon>Micromonosporales</taxon>
        <taxon>Micromonosporaceae</taxon>
        <taxon>Dactylosporangium</taxon>
    </lineage>
</organism>
<feature type="compositionally biased region" description="Low complexity" evidence="1">
    <location>
        <begin position="539"/>
        <end position="552"/>
    </location>
</feature>
<feature type="transmembrane region" description="Helical" evidence="2">
    <location>
        <begin position="408"/>
        <end position="427"/>
    </location>
</feature>
<reference evidence="6" key="1">
    <citation type="journal article" date="2019" name="Int. J. Syst. Evol. Microbiol.">
        <title>The Global Catalogue of Microorganisms (GCM) 10K type strain sequencing project: providing services to taxonomists for standard genome sequencing and annotation.</title>
        <authorList>
            <consortium name="The Broad Institute Genomics Platform"/>
            <consortium name="The Broad Institute Genome Sequencing Center for Infectious Disease"/>
            <person name="Wu L."/>
            <person name="Ma J."/>
        </authorList>
    </citation>
    <scope>NUCLEOTIDE SEQUENCE [LARGE SCALE GENOMIC DNA]</scope>
    <source>
        <strain evidence="6">JCM 17441</strain>
    </source>
</reference>
<gene>
    <name evidence="5" type="ORF">GCM10022255_079720</name>
</gene>
<dbReference type="Proteomes" id="UP001500620">
    <property type="component" value="Unassembled WGS sequence"/>
</dbReference>
<evidence type="ECO:0000313" key="6">
    <source>
        <dbReference type="Proteomes" id="UP001500620"/>
    </source>
</evidence>
<sequence length="561" mass="58787">MIPLRKLVRGLGAACLAAAAAALPGTAAFADPAPTVDEMYRALGVDSSVGAAYVVVVDTSSSMESGDAYAQVRSALPRFVRALAPQDRIAVVTFDTSASVLVPLGKPPQSISLPAADGDNTDFGVALEKAVEQLEHADDLKVGGIVLLSDGDLDAPDDKRYCDLDQPGWAALRDRVSALEKSMTVTGYGLDLHAGRQNHTRCGTAQADQGKPAVGVEKVLHAVFPPERVEMQSPGTNALSAVLDQAKSSTRAAKATALLREDAGAVVEATATAGDAPLDLAAAGEVPVTVTLRSTARHVTDVAVTNLAVEVSGLPATVTGLPAETHLRPGQPVTVTGRLAWPQRHTRGFTAGTVDVPGELRVTGTVSSPWTEVVRQRLGYADFALGAIRSTPAAVHGRYAQAADPLRWAMVVLPVLVALAVIAWLLLRRYPPMRGVLYVKLVGEEGAGRYTRLWGWRRRRRLADLVGVPGTLVVRPAPGGALHVTVNRRAGGDLPDPERSGTTGAVPNTPTEHRLIRVGVGVRHFPQGRPDGAVDESPRAAAVPGPATPAAADRPSWSRSR</sequence>
<feature type="signal peptide" evidence="3">
    <location>
        <begin position="1"/>
        <end position="30"/>
    </location>
</feature>
<evidence type="ECO:0000313" key="5">
    <source>
        <dbReference type="EMBL" id="GAA4258556.1"/>
    </source>
</evidence>
<keyword evidence="2" id="KW-0472">Membrane</keyword>
<dbReference type="EMBL" id="BAABAT010000031">
    <property type="protein sequence ID" value="GAA4258556.1"/>
    <property type="molecule type" value="Genomic_DNA"/>
</dbReference>
<keyword evidence="2" id="KW-1133">Transmembrane helix</keyword>
<dbReference type="PANTHER" id="PTHR10579">
    <property type="entry name" value="CALCIUM-ACTIVATED CHLORIDE CHANNEL REGULATOR"/>
    <property type="match status" value="1"/>
</dbReference>
<evidence type="ECO:0000256" key="2">
    <source>
        <dbReference type="SAM" id="Phobius"/>
    </source>
</evidence>
<evidence type="ECO:0000256" key="3">
    <source>
        <dbReference type="SAM" id="SignalP"/>
    </source>
</evidence>
<feature type="chain" id="PRO_5047438694" description="VWFA domain-containing protein" evidence="3">
    <location>
        <begin position="31"/>
        <end position="561"/>
    </location>
</feature>
<dbReference type="Gene3D" id="3.40.50.410">
    <property type="entry name" value="von Willebrand factor, type A domain"/>
    <property type="match status" value="1"/>
</dbReference>
<comment type="caution">
    <text evidence="5">The sequence shown here is derived from an EMBL/GenBank/DDBJ whole genome shotgun (WGS) entry which is preliminary data.</text>
</comment>
<dbReference type="SUPFAM" id="SSF53300">
    <property type="entry name" value="vWA-like"/>
    <property type="match status" value="1"/>
</dbReference>
<feature type="region of interest" description="Disordered" evidence="1">
    <location>
        <begin position="525"/>
        <end position="561"/>
    </location>
</feature>
<dbReference type="Pfam" id="PF13519">
    <property type="entry name" value="VWA_2"/>
    <property type="match status" value="1"/>
</dbReference>
<feature type="domain" description="VWFA" evidence="4">
    <location>
        <begin position="50"/>
        <end position="250"/>
    </location>
</feature>
<evidence type="ECO:0000259" key="4">
    <source>
        <dbReference type="SMART" id="SM00327"/>
    </source>
</evidence>
<dbReference type="RefSeq" id="WP_345135487.1">
    <property type="nucleotide sequence ID" value="NZ_BAABAT010000031.1"/>
</dbReference>